<accession>A0ABR4F320</accession>
<gene>
    <name evidence="2" type="ORF">FJTKL_02891</name>
</gene>
<feature type="compositionally biased region" description="Low complexity" evidence="1">
    <location>
        <begin position="1"/>
        <end position="29"/>
    </location>
</feature>
<evidence type="ECO:0000313" key="2">
    <source>
        <dbReference type="EMBL" id="KAL2289063.1"/>
    </source>
</evidence>
<evidence type="ECO:0000256" key="1">
    <source>
        <dbReference type="SAM" id="MobiDB-lite"/>
    </source>
</evidence>
<sequence>MGFGRSTSASPTSPTSPTSQGTPQSATTTDGWAARGVMDRKDSSNSVSSTMSSASAASIPRRKKVSSPSSSNVNQYTHCGRHTDQYLFSGWSKVFNRKH</sequence>
<protein>
    <submittedName>
        <fullName evidence="2">Uncharacterized protein</fullName>
    </submittedName>
</protein>
<reference evidence="2 3" key="1">
    <citation type="submission" date="2024-03" db="EMBL/GenBank/DDBJ databases">
        <title>A high-quality draft genome sequence of Diaporthe vaccinii, a causative agent of upright dieback and viscid rot disease in cranberry plants.</title>
        <authorList>
            <person name="Sarrasin M."/>
            <person name="Lang B.F."/>
            <person name="Burger G."/>
        </authorList>
    </citation>
    <scope>NUCLEOTIDE SEQUENCE [LARGE SCALE GENOMIC DNA]</scope>
    <source>
        <strain evidence="2 3">IS7</strain>
    </source>
</reference>
<proteinExistence type="predicted"/>
<evidence type="ECO:0000313" key="3">
    <source>
        <dbReference type="Proteomes" id="UP001600888"/>
    </source>
</evidence>
<feature type="compositionally biased region" description="Low complexity" evidence="1">
    <location>
        <begin position="44"/>
        <end position="58"/>
    </location>
</feature>
<dbReference type="Proteomes" id="UP001600888">
    <property type="component" value="Unassembled WGS sequence"/>
</dbReference>
<feature type="region of interest" description="Disordered" evidence="1">
    <location>
        <begin position="1"/>
        <end position="77"/>
    </location>
</feature>
<keyword evidence="3" id="KW-1185">Reference proteome</keyword>
<organism evidence="2 3">
    <name type="scientific">Diaporthe vaccinii</name>
    <dbReference type="NCBI Taxonomy" id="105482"/>
    <lineage>
        <taxon>Eukaryota</taxon>
        <taxon>Fungi</taxon>
        <taxon>Dikarya</taxon>
        <taxon>Ascomycota</taxon>
        <taxon>Pezizomycotina</taxon>
        <taxon>Sordariomycetes</taxon>
        <taxon>Sordariomycetidae</taxon>
        <taxon>Diaporthales</taxon>
        <taxon>Diaporthaceae</taxon>
        <taxon>Diaporthe</taxon>
        <taxon>Diaporthe eres species complex</taxon>
    </lineage>
</organism>
<name>A0ABR4F320_9PEZI</name>
<comment type="caution">
    <text evidence="2">The sequence shown here is derived from an EMBL/GenBank/DDBJ whole genome shotgun (WGS) entry which is preliminary data.</text>
</comment>
<dbReference type="EMBL" id="JBAWTH010000014">
    <property type="protein sequence ID" value="KAL2289063.1"/>
    <property type="molecule type" value="Genomic_DNA"/>
</dbReference>